<dbReference type="GO" id="GO:0004175">
    <property type="term" value="F:endopeptidase activity"/>
    <property type="evidence" value="ECO:0007669"/>
    <property type="project" value="UniProtKB-ARBA"/>
</dbReference>
<comment type="caution">
    <text evidence="3">The sequence shown here is derived from an EMBL/GenBank/DDBJ whole genome shotgun (WGS) entry which is preliminary data.</text>
</comment>
<dbReference type="PANTHER" id="PTHR39430">
    <property type="entry name" value="MEMBRANE-ASSOCIATED PROTEASE-RELATED"/>
    <property type="match status" value="1"/>
</dbReference>
<feature type="transmembrane region" description="Helical" evidence="1">
    <location>
        <begin position="195"/>
        <end position="212"/>
    </location>
</feature>
<dbReference type="EMBL" id="LYPC01000027">
    <property type="protein sequence ID" value="OCT12394.1"/>
    <property type="molecule type" value="Genomic_DNA"/>
</dbReference>
<dbReference type="AlphaFoldDB" id="A0A1C0ZWA1"/>
<accession>A0A1C0ZWA1</accession>
<keyword evidence="4" id="KW-1185">Reference proteome</keyword>
<protein>
    <recommendedName>
        <fullName evidence="2">CAAX prenyl protease 2/Lysostaphin resistance protein A-like domain-containing protein</fullName>
    </recommendedName>
</protein>
<dbReference type="Proteomes" id="UP000093309">
    <property type="component" value="Unassembled WGS sequence"/>
</dbReference>
<keyword evidence="1" id="KW-0472">Membrane</keyword>
<keyword evidence="1" id="KW-1133">Transmembrane helix</keyword>
<evidence type="ECO:0000256" key="1">
    <source>
        <dbReference type="SAM" id="Phobius"/>
    </source>
</evidence>
<evidence type="ECO:0000259" key="2">
    <source>
        <dbReference type="Pfam" id="PF02517"/>
    </source>
</evidence>
<dbReference type="OrthoDB" id="324900at2"/>
<evidence type="ECO:0000313" key="3">
    <source>
        <dbReference type="EMBL" id="OCT12394.1"/>
    </source>
</evidence>
<gene>
    <name evidence="3" type="ORF">A8709_31705</name>
</gene>
<feature type="transmembrane region" description="Helical" evidence="1">
    <location>
        <begin position="57"/>
        <end position="81"/>
    </location>
</feature>
<feature type="transmembrane region" description="Helical" evidence="1">
    <location>
        <begin position="12"/>
        <end position="37"/>
    </location>
</feature>
<dbReference type="GO" id="GO:0080120">
    <property type="term" value="P:CAAX-box protein maturation"/>
    <property type="evidence" value="ECO:0007669"/>
    <property type="project" value="UniProtKB-ARBA"/>
</dbReference>
<dbReference type="RefSeq" id="WP_065856649.1">
    <property type="nucleotide sequence ID" value="NZ_LYPC01000027.1"/>
</dbReference>
<sequence length="309" mass="33491">MSDRKTIPIFKLIGKVLVAIIFIIVITVILSIAAAVMALKLHPELIVSMDAVAKDPFFIKAALWAQILGFISGVYLAFYIFERRKGWSLGLHSGPIGRQLVIGLGLGAVLILLSSACIWLLGGIHIVNVQWSVDKGYQIGGSFLLFIGVALNEELFARGYLQGLAKHQFGAKAAIGISTLVFALLHSFNPGMWNSPLPLINLLLAGLLFGICREASGSLWMPIGLHLSWNFLQGCVLGFDVSGIPMASVMTTETQGTTVVSGGAFGAEGSLVTSFVLVLGIIMIYNYYQTRIRFERVSPAQGKFNREIY</sequence>
<feature type="transmembrane region" description="Helical" evidence="1">
    <location>
        <begin position="169"/>
        <end position="189"/>
    </location>
</feature>
<dbReference type="PANTHER" id="PTHR39430:SF1">
    <property type="entry name" value="PROTEASE"/>
    <property type="match status" value="1"/>
</dbReference>
<dbReference type="InterPro" id="IPR003675">
    <property type="entry name" value="Rce1/LyrA-like_dom"/>
</dbReference>
<proteinExistence type="predicted"/>
<organism evidence="3 4">
    <name type="scientific">Paenibacillus pectinilyticus</name>
    <dbReference type="NCBI Taxonomy" id="512399"/>
    <lineage>
        <taxon>Bacteria</taxon>
        <taxon>Bacillati</taxon>
        <taxon>Bacillota</taxon>
        <taxon>Bacilli</taxon>
        <taxon>Bacillales</taxon>
        <taxon>Paenibacillaceae</taxon>
        <taxon>Paenibacillus</taxon>
    </lineage>
</organism>
<dbReference type="Pfam" id="PF02517">
    <property type="entry name" value="Rce1-like"/>
    <property type="match status" value="1"/>
</dbReference>
<feature type="transmembrane region" description="Helical" evidence="1">
    <location>
        <begin position="219"/>
        <end position="239"/>
    </location>
</feature>
<evidence type="ECO:0000313" key="4">
    <source>
        <dbReference type="Proteomes" id="UP000093309"/>
    </source>
</evidence>
<feature type="transmembrane region" description="Helical" evidence="1">
    <location>
        <begin position="101"/>
        <end position="127"/>
    </location>
</feature>
<feature type="transmembrane region" description="Helical" evidence="1">
    <location>
        <begin position="259"/>
        <end position="288"/>
    </location>
</feature>
<reference evidence="4" key="1">
    <citation type="submission" date="2016-05" db="EMBL/GenBank/DDBJ databases">
        <title>Paenibacillus oryzae. sp. nov., isolated from the rice root.</title>
        <authorList>
            <person name="Zhang J."/>
            <person name="Zhang X."/>
        </authorList>
    </citation>
    <scope>NUCLEOTIDE SEQUENCE [LARGE SCALE GENOMIC DNA]</scope>
    <source>
        <strain evidence="4">KCTC13222</strain>
    </source>
</reference>
<feature type="transmembrane region" description="Helical" evidence="1">
    <location>
        <begin position="139"/>
        <end position="157"/>
    </location>
</feature>
<keyword evidence="1" id="KW-0812">Transmembrane</keyword>
<name>A0A1C0ZWA1_9BACL</name>
<dbReference type="STRING" id="512399.A8709_31705"/>
<feature type="domain" description="CAAX prenyl protease 2/Lysostaphin resistance protein A-like" evidence="2">
    <location>
        <begin position="142"/>
        <end position="232"/>
    </location>
</feature>